<feature type="region of interest" description="Disordered" evidence="7">
    <location>
        <begin position="33"/>
        <end position="69"/>
    </location>
</feature>
<sequence length="338" mass="35838">MAFRWIVNAGLVAIPVGTTLGVLFGIDAQRQASGEPPLFTPTSTPGSGGSSGGSGGGDSTGGGGGSSGSVSDNGIVNSQYCQLSYGVSPPSKGENYTLNPNQWGVEDGVSGLCLNVTTFNNETYPTNTSAPAWSATWKYAQGPETQPVWAFPNIMVDDGLPVALSDLSAIDFDLLWTYTVGNTTSTSMDTSALDGVSLNANVAIDMFLDANATKSSNSSGAEYEIMVWFGRFGDSTYTIGNTTLGVIDTYNLNGTEFDLYYGKNGNDQNVFTWLTAETTSRFTGDLLKLITELTMNNTADYYPSGTDYLGYFSFGSEAYFADDYVTFNVPELSIDIQS</sequence>
<comment type="catalytic activity">
    <reaction evidence="2">
        <text>xyloglucan + H2O = xyloglucan oligosaccharides.</text>
        <dbReference type="EC" id="3.2.1.151"/>
    </reaction>
</comment>
<keyword evidence="6" id="KW-0326">Glycosidase</keyword>
<evidence type="ECO:0000256" key="5">
    <source>
        <dbReference type="ARBA" id="ARBA00043018"/>
    </source>
</evidence>
<keyword evidence="8" id="KW-1133">Transmembrane helix</keyword>
<reference evidence="9 10" key="1">
    <citation type="submission" date="2015-06" db="EMBL/GenBank/DDBJ databases">
        <title>Talaromyces atroroseus IBT 11181 draft genome.</title>
        <authorList>
            <person name="Rasmussen K.B."/>
            <person name="Rasmussen S."/>
            <person name="Petersen B."/>
            <person name="Sicheritz-Ponten T."/>
            <person name="Mortensen U.H."/>
            <person name="Thrane U."/>
        </authorList>
    </citation>
    <scope>NUCLEOTIDE SEQUENCE [LARGE SCALE GENOMIC DNA]</scope>
    <source>
        <strain evidence="9 10">IBT 11181</strain>
    </source>
</reference>
<evidence type="ECO:0000313" key="10">
    <source>
        <dbReference type="Proteomes" id="UP000214365"/>
    </source>
</evidence>
<evidence type="ECO:0000256" key="7">
    <source>
        <dbReference type="SAM" id="MobiDB-lite"/>
    </source>
</evidence>
<dbReference type="GO" id="GO:0000272">
    <property type="term" value="P:polysaccharide catabolic process"/>
    <property type="evidence" value="ECO:0007669"/>
    <property type="project" value="UniProtKB-KW"/>
</dbReference>
<dbReference type="GO" id="GO:0033946">
    <property type="term" value="F:xyloglucan-specific endo-beta-1,4-glucanase activity"/>
    <property type="evidence" value="ECO:0007669"/>
    <property type="project" value="UniProtKB-EC"/>
</dbReference>
<keyword evidence="10" id="KW-1185">Reference proteome</keyword>
<keyword evidence="6" id="KW-0119">Carbohydrate metabolism</keyword>
<keyword evidence="6" id="KW-0378">Hydrolase</keyword>
<evidence type="ECO:0000256" key="1">
    <source>
        <dbReference type="ARBA" id="ARBA00005519"/>
    </source>
</evidence>
<dbReference type="AlphaFoldDB" id="A0A1Q5QBF8"/>
<dbReference type="Gene3D" id="2.60.120.180">
    <property type="match status" value="1"/>
</dbReference>
<dbReference type="GO" id="GO:0008810">
    <property type="term" value="F:cellulase activity"/>
    <property type="evidence" value="ECO:0007669"/>
    <property type="project" value="InterPro"/>
</dbReference>
<dbReference type="STRING" id="1441469.A0A1Q5QBF8"/>
<dbReference type="InterPro" id="IPR013320">
    <property type="entry name" value="ConA-like_dom_sf"/>
</dbReference>
<evidence type="ECO:0000256" key="6">
    <source>
        <dbReference type="RuleBase" id="RU361163"/>
    </source>
</evidence>
<dbReference type="EC" id="3.2.1.151" evidence="3"/>
<accession>A0A1Q5QBF8</accession>
<feature type="compositionally biased region" description="Gly residues" evidence="7">
    <location>
        <begin position="46"/>
        <end position="67"/>
    </location>
</feature>
<dbReference type="GeneID" id="31001618"/>
<keyword evidence="6" id="KW-0624">Polysaccharide degradation</keyword>
<evidence type="ECO:0000256" key="3">
    <source>
        <dbReference type="ARBA" id="ARBA00038882"/>
    </source>
</evidence>
<dbReference type="InterPro" id="IPR002594">
    <property type="entry name" value="GH12"/>
</dbReference>
<name>A0A1Q5QBF8_TALAT</name>
<dbReference type="OrthoDB" id="89349at2759"/>
<dbReference type="Proteomes" id="UP000214365">
    <property type="component" value="Unassembled WGS sequence"/>
</dbReference>
<comment type="caution">
    <text evidence="9">The sequence shown here is derived from an EMBL/GenBank/DDBJ whole genome shotgun (WGS) entry which is preliminary data.</text>
</comment>
<dbReference type="PANTHER" id="PTHR34002">
    <property type="entry name" value="BLR1656 PROTEIN"/>
    <property type="match status" value="1"/>
</dbReference>
<organism evidence="9 10">
    <name type="scientific">Talaromyces atroroseus</name>
    <dbReference type="NCBI Taxonomy" id="1441469"/>
    <lineage>
        <taxon>Eukaryota</taxon>
        <taxon>Fungi</taxon>
        <taxon>Dikarya</taxon>
        <taxon>Ascomycota</taxon>
        <taxon>Pezizomycotina</taxon>
        <taxon>Eurotiomycetes</taxon>
        <taxon>Eurotiomycetidae</taxon>
        <taxon>Eurotiales</taxon>
        <taxon>Trichocomaceae</taxon>
        <taxon>Talaromyces</taxon>
        <taxon>Talaromyces sect. Trachyspermi</taxon>
    </lineage>
</organism>
<evidence type="ECO:0000256" key="2">
    <source>
        <dbReference type="ARBA" id="ARBA00037012"/>
    </source>
</evidence>
<evidence type="ECO:0000313" key="9">
    <source>
        <dbReference type="EMBL" id="OKL63287.1"/>
    </source>
</evidence>
<dbReference type="InterPro" id="IPR013319">
    <property type="entry name" value="GH11/12"/>
</dbReference>
<dbReference type="SUPFAM" id="SSF49899">
    <property type="entry name" value="Concanavalin A-like lectins/glucanases"/>
    <property type="match status" value="1"/>
</dbReference>
<dbReference type="EMBL" id="LFMY01000002">
    <property type="protein sequence ID" value="OKL63287.1"/>
    <property type="molecule type" value="Genomic_DNA"/>
</dbReference>
<dbReference type="PANTHER" id="PTHR34002:SF9">
    <property type="entry name" value="XYLOGLUCAN-SPECIFIC ENDO-BETA-1,4-GLUCANASE A"/>
    <property type="match status" value="1"/>
</dbReference>
<keyword evidence="8" id="KW-0812">Transmembrane</keyword>
<feature type="transmembrane region" description="Helical" evidence="8">
    <location>
        <begin position="6"/>
        <end position="26"/>
    </location>
</feature>
<evidence type="ECO:0000256" key="4">
    <source>
        <dbReference type="ARBA" id="ARBA00041304"/>
    </source>
</evidence>
<keyword evidence="8" id="KW-0472">Membrane</keyword>
<gene>
    <name evidence="9" type="ORF">UA08_01863</name>
</gene>
<dbReference type="Pfam" id="PF01670">
    <property type="entry name" value="Glyco_hydro_12"/>
    <property type="match status" value="1"/>
</dbReference>
<comment type="similarity">
    <text evidence="1 6">Belongs to the glycosyl hydrolase 12 (cellulase H) family.</text>
</comment>
<evidence type="ECO:0000256" key="8">
    <source>
        <dbReference type="SAM" id="Phobius"/>
    </source>
</evidence>
<proteinExistence type="inferred from homology"/>
<protein>
    <recommendedName>
        <fullName evidence="3">xyloglucan-specific endo-beta-1,4-glucanase</fullName>
        <ecNumber evidence="3">3.2.1.151</ecNumber>
    </recommendedName>
    <alternativeName>
        <fullName evidence="4">Xyloglucanase A</fullName>
    </alternativeName>
    <alternativeName>
        <fullName evidence="5">Xyloglucanendohydrolase A</fullName>
    </alternativeName>
</protein>
<dbReference type="RefSeq" id="XP_020123408.1">
    <property type="nucleotide sequence ID" value="XM_020261574.1"/>
</dbReference>